<keyword evidence="6" id="KW-1185">Reference proteome</keyword>
<keyword evidence="1" id="KW-0805">Transcription regulation</keyword>
<dbReference type="PROSITE" id="PS50949">
    <property type="entry name" value="HTH_GNTR"/>
    <property type="match status" value="1"/>
</dbReference>
<dbReference type="InterPro" id="IPR011711">
    <property type="entry name" value="GntR_C"/>
</dbReference>
<dbReference type="Pfam" id="PF07729">
    <property type="entry name" value="FCD"/>
    <property type="match status" value="1"/>
</dbReference>
<dbReference type="Pfam" id="PF00392">
    <property type="entry name" value="GntR"/>
    <property type="match status" value="1"/>
</dbReference>
<dbReference type="InterPro" id="IPR036388">
    <property type="entry name" value="WH-like_DNA-bd_sf"/>
</dbReference>
<protein>
    <submittedName>
        <fullName evidence="5">GntR family transcriptional regulator</fullName>
    </submittedName>
</protein>
<proteinExistence type="predicted"/>
<dbReference type="SUPFAM" id="SSF46785">
    <property type="entry name" value="Winged helix' DNA-binding domain"/>
    <property type="match status" value="1"/>
</dbReference>
<comment type="caution">
    <text evidence="5">The sequence shown here is derived from an EMBL/GenBank/DDBJ whole genome shotgun (WGS) entry which is preliminary data.</text>
</comment>
<dbReference type="GO" id="GO:0003677">
    <property type="term" value="F:DNA binding"/>
    <property type="evidence" value="ECO:0007669"/>
    <property type="project" value="UniProtKB-KW"/>
</dbReference>
<evidence type="ECO:0000256" key="3">
    <source>
        <dbReference type="ARBA" id="ARBA00023163"/>
    </source>
</evidence>
<dbReference type="InterPro" id="IPR036390">
    <property type="entry name" value="WH_DNA-bd_sf"/>
</dbReference>
<evidence type="ECO:0000313" key="5">
    <source>
        <dbReference type="EMBL" id="TCT15527.1"/>
    </source>
</evidence>
<dbReference type="PANTHER" id="PTHR43537">
    <property type="entry name" value="TRANSCRIPTIONAL REGULATOR, GNTR FAMILY"/>
    <property type="match status" value="1"/>
</dbReference>
<gene>
    <name evidence="5" type="ORF">EDC18_103233</name>
</gene>
<evidence type="ECO:0000256" key="2">
    <source>
        <dbReference type="ARBA" id="ARBA00023125"/>
    </source>
</evidence>
<dbReference type="EMBL" id="SMAL01000003">
    <property type="protein sequence ID" value="TCT15527.1"/>
    <property type="molecule type" value="Genomic_DNA"/>
</dbReference>
<name>A0A4R3MRW0_9FIRM</name>
<evidence type="ECO:0000259" key="4">
    <source>
        <dbReference type="PROSITE" id="PS50949"/>
    </source>
</evidence>
<dbReference type="Proteomes" id="UP000294902">
    <property type="component" value="Unassembled WGS sequence"/>
</dbReference>
<keyword evidence="2" id="KW-0238">DNA-binding</keyword>
<evidence type="ECO:0000313" key="6">
    <source>
        <dbReference type="Proteomes" id="UP000294902"/>
    </source>
</evidence>
<keyword evidence="3" id="KW-0804">Transcription</keyword>
<dbReference type="InterPro" id="IPR008920">
    <property type="entry name" value="TF_FadR/GntR_C"/>
</dbReference>
<dbReference type="GO" id="GO:0003700">
    <property type="term" value="F:DNA-binding transcription factor activity"/>
    <property type="evidence" value="ECO:0007669"/>
    <property type="project" value="InterPro"/>
</dbReference>
<feature type="domain" description="HTH gntR-type" evidence="4">
    <location>
        <begin position="1"/>
        <end position="66"/>
    </location>
</feature>
<sequence>MPNQVYTRLKDEILSLKIKPGQSIGEIEIANRFNVSRTPVRDAFKRLEYENLLEIRAHKGTSVTLIDINYITDIIYIREKLEFAVIQELCKNCTENKQFQLNLLLTKQNKLFEQGYSQEELAREFIKSDNEFHAMLFKLANKENVLSFITSISHHYERFRMFINIIEENILYELFEEHKLLAECIVTNNIEKLQEVFKEHLYNGIRKSSEKVFEYPEYFTDIK</sequence>
<dbReference type="OrthoDB" id="389878at2"/>
<dbReference type="Gene3D" id="1.10.10.10">
    <property type="entry name" value="Winged helix-like DNA-binding domain superfamily/Winged helix DNA-binding domain"/>
    <property type="match status" value="1"/>
</dbReference>
<dbReference type="AlphaFoldDB" id="A0A4R3MRW0"/>
<dbReference type="CDD" id="cd07377">
    <property type="entry name" value="WHTH_GntR"/>
    <property type="match status" value="1"/>
</dbReference>
<dbReference type="InterPro" id="IPR000524">
    <property type="entry name" value="Tscrpt_reg_HTH_GntR"/>
</dbReference>
<dbReference type="RefSeq" id="WP_132251294.1">
    <property type="nucleotide sequence ID" value="NZ_SMAL01000003.1"/>
</dbReference>
<evidence type="ECO:0000256" key="1">
    <source>
        <dbReference type="ARBA" id="ARBA00023015"/>
    </source>
</evidence>
<dbReference type="SMART" id="SM00345">
    <property type="entry name" value="HTH_GNTR"/>
    <property type="match status" value="1"/>
</dbReference>
<dbReference type="PANTHER" id="PTHR43537:SF45">
    <property type="entry name" value="GNTR FAMILY REGULATORY PROTEIN"/>
    <property type="match status" value="1"/>
</dbReference>
<accession>A0A4R3MRW0</accession>
<dbReference type="SUPFAM" id="SSF48008">
    <property type="entry name" value="GntR ligand-binding domain-like"/>
    <property type="match status" value="1"/>
</dbReference>
<dbReference type="Gene3D" id="1.20.120.530">
    <property type="entry name" value="GntR ligand-binding domain-like"/>
    <property type="match status" value="1"/>
</dbReference>
<reference evidence="5 6" key="1">
    <citation type="submission" date="2019-03" db="EMBL/GenBank/DDBJ databases">
        <title>Genomic Encyclopedia of Type Strains, Phase IV (KMG-IV): sequencing the most valuable type-strain genomes for metagenomic binning, comparative biology and taxonomic classification.</title>
        <authorList>
            <person name="Goeker M."/>
        </authorList>
    </citation>
    <scope>NUCLEOTIDE SEQUENCE [LARGE SCALE GENOMIC DNA]</scope>
    <source>
        <strain evidence="5 6">DSM 24629</strain>
    </source>
</reference>
<organism evidence="5 6">
    <name type="scientific">Natranaerovirga pectinivora</name>
    <dbReference type="NCBI Taxonomy" id="682400"/>
    <lineage>
        <taxon>Bacteria</taxon>
        <taxon>Bacillati</taxon>
        <taxon>Bacillota</taxon>
        <taxon>Clostridia</taxon>
        <taxon>Lachnospirales</taxon>
        <taxon>Natranaerovirgaceae</taxon>
        <taxon>Natranaerovirga</taxon>
    </lineage>
</organism>